<protein>
    <recommendedName>
        <fullName evidence="3">Transposase</fullName>
    </recommendedName>
</protein>
<name>A0ABX8R4Q6_9ACTN</name>
<dbReference type="Proteomes" id="UP001049518">
    <property type="component" value="Chromosome"/>
</dbReference>
<dbReference type="EMBL" id="CP059572">
    <property type="protein sequence ID" value="QXJ25818.1"/>
    <property type="molecule type" value="Genomic_DNA"/>
</dbReference>
<evidence type="ECO:0000313" key="2">
    <source>
        <dbReference type="Proteomes" id="UP001049518"/>
    </source>
</evidence>
<keyword evidence="2" id="KW-1185">Reference proteome</keyword>
<evidence type="ECO:0008006" key="3">
    <source>
        <dbReference type="Google" id="ProtNLM"/>
    </source>
</evidence>
<dbReference type="RefSeq" id="WP_231332015.1">
    <property type="nucleotide sequence ID" value="NZ_CP059572.1"/>
</dbReference>
<proteinExistence type="predicted"/>
<organism evidence="1 2">
    <name type="scientific">Actinomadura graeca</name>
    <dbReference type="NCBI Taxonomy" id="2750812"/>
    <lineage>
        <taxon>Bacteria</taxon>
        <taxon>Bacillati</taxon>
        <taxon>Actinomycetota</taxon>
        <taxon>Actinomycetes</taxon>
        <taxon>Streptosporangiales</taxon>
        <taxon>Thermomonosporaceae</taxon>
        <taxon>Actinomadura</taxon>
    </lineage>
</organism>
<reference evidence="1" key="1">
    <citation type="submission" date="2020-07" db="EMBL/GenBank/DDBJ databases">
        <authorList>
            <person name="Tarantini F.S."/>
            <person name="Hong K.W."/>
            <person name="Chan K.G."/>
        </authorList>
    </citation>
    <scope>NUCLEOTIDE SEQUENCE</scope>
    <source>
        <strain evidence="1">32-07</strain>
    </source>
</reference>
<accession>A0ABX8R4Q6</accession>
<sequence length="49" mass="5593">MTALHRNGWLTERDRQAHERIIVLNLRHGLSAARATVRVAGHPATARRR</sequence>
<gene>
    <name evidence="1" type="ORF">AGRA3207_007375</name>
</gene>
<evidence type="ECO:0000313" key="1">
    <source>
        <dbReference type="EMBL" id="QXJ25818.1"/>
    </source>
</evidence>